<dbReference type="Proteomes" id="UP000054995">
    <property type="component" value="Unassembled WGS sequence"/>
</dbReference>
<keyword evidence="2" id="KW-1185">Reference proteome</keyword>
<comment type="caution">
    <text evidence="1">The sequence shown here is derived from an EMBL/GenBank/DDBJ whole genome shotgun (WGS) entry which is preliminary data.</text>
</comment>
<dbReference type="EMBL" id="JYDT01001469">
    <property type="protein sequence ID" value="KRY64580.1"/>
    <property type="molecule type" value="Genomic_DNA"/>
</dbReference>
<sequence>MVLWRVRPQLNRPVFSRYLGMYAIRRTRHMFIDLPS</sequence>
<organism evidence="1 2">
    <name type="scientific">Trichinella pseudospiralis</name>
    <name type="common">Parasitic roundworm</name>
    <dbReference type="NCBI Taxonomy" id="6337"/>
    <lineage>
        <taxon>Eukaryota</taxon>
        <taxon>Metazoa</taxon>
        <taxon>Ecdysozoa</taxon>
        <taxon>Nematoda</taxon>
        <taxon>Enoplea</taxon>
        <taxon>Dorylaimia</taxon>
        <taxon>Trichinellida</taxon>
        <taxon>Trichinellidae</taxon>
        <taxon>Trichinella</taxon>
    </lineage>
</organism>
<accession>A0A0V1DT02</accession>
<proteinExistence type="predicted"/>
<evidence type="ECO:0000313" key="2">
    <source>
        <dbReference type="Proteomes" id="UP000054995"/>
    </source>
</evidence>
<name>A0A0V1DT02_TRIPS</name>
<dbReference type="AlphaFoldDB" id="A0A0V1DT02"/>
<evidence type="ECO:0000313" key="1">
    <source>
        <dbReference type="EMBL" id="KRY64580.1"/>
    </source>
</evidence>
<protein>
    <submittedName>
        <fullName evidence="1">Uncharacterized protein</fullName>
    </submittedName>
</protein>
<reference evidence="1 2" key="1">
    <citation type="submission" date="2015-01" db="EMBL/GenBank/DDBJ databases">
        <title>Evolution of Trichinella species and genotypes.</title>
        <authorList>
            <person name="Korhonen P.K."/>
            <person name="Edoardo P."/>
            <person name="Giuseppe L.R."/>
            <person name="Gasser R.B."/>
        </authorList>
    </citation>
    <scope>NUCLEOTIDE SEQUENCE [LARGE SCALE GENOMIC DNA]</scope>
    <source>
        <strain evidence="1">ISS470</strain>
    </source>
</reference>
<gene>
    <name evidence="1" type="ORF">T4D_2529</name>
</gene>